<feature type="region of interest" description="Disordered" evidence="1">
    <location>
        <begin position="77"/>
        <end position="102"/>
    </location>
</feature>
<comment type="caution">
    <text evidence="2">The sequence shown here is derived from an EMBL/GenBank/DDBJ whole genome shotgun (WGS) entry which is preliminary data.</text>
</comment>
<proteinExistence type="predicted"/>
<dbReference type="AlphaFoldDB" id="A0ABD0RHG5"/>
<organism evidence="2 3">
    <name type="scientific">Cirrhinus mrigala</name>
    <name type="common">Mrigala</name>
    <dbReference type="NCBI Taxonomy" id="683832"/>
    <lineage>
        <taxon>Eukaryota</taxon>
        <taxon>Metazoa</taxon>
        <taxon>Chordata</taxon>
        <taxon>Craniata</taxon>
        <taxon>Vertebrata</taxon>
        <taxon>Euteleostomi</taxon>
        <taxon>Actinopterygii</taxon>
        <taxon>Neopterygii</taxon>
        <taxon>Teleostei</taxon>
        <taxon>Ostariophysi</taxon>
        <taxon>Cypriniformes</taxon>
        <taxon>Cyprinidae</taxon>
        <taxon>Labeoninae</taxon>
        <taxon>Labeonini</taxon>
        <taxon>Cirrhinus</taxon>
    </lineage>
</organism>
<gene>
    <name evidence="2" type="ORF">M9458_005853</name>
</gene>
<sequence length="130" mass="13406">GGPLMCKLGQSWIHAAVLTIQSSSIQTNVSNSSSSNTSSSNTTVTVRSVRAQDIQVFTKTSSFASFLTSVVGSFPARAANSTSSTTSAAANNNSTEDSSSGSQASSSFYFTVSVLLPALTALKLFHQAIN</sequence>
<feature type="compositionally biased region" description="Low complexity" evidence="1">
    <location>
        <begin position="78"/>
        <end position="102"/>
    </location>
</feature>
<name>A0ABD0RHG5_CIRMR</name>
<evidence type="ECO:0000313" key="2">
    <source>
        <dbReference type="EMBL" id="KAL0197313.1"/>
    </source>
</evidence>
<dbReference type="Proteomes" id="UP001529510">
    <property type="component" value="Unassembled WGS sequence"/>
</dbReference>
<accession>A0ABD0RHG5</accession>
<evidence type="ECO:0000256" key="1">
    <source>
        <dbReference type="SAM" id="MobiDB-lite"/>
    </source>
</evidence>
<protein>
    <submittedName>
        <fullName evidence="2">Uncharacterized protein</fullName>
    </submittedName>
</protein>
<reference evidence="2 3" key="1">
    <citation type="submission" date="2024-05" db="EMBL/GenBank/DDBJ databases">
        <title>Genome sequencing and assembly of Indian major carp, Cirrhinus mrigala (Hamilton, 1822).</title>
        <authorList>
            <person name="Mohindra V."/>
            <person name="Chowdhury L.M."/>
            <person name="Lal K."/>
            <person name="Jena J.K."/>
        </authorList>
    </citation>
    <scope>NUCLEOTIDE SEQUENCE [LARGE SCALE GENOMIC DNA]</scope>
    <source>
        <strain evidence="2">CM1030</strain>
        <tissue evidence="2">Blood</tissue>
    </source>
</reference>
<dbReference type="EMBL" id="JAMKFB020000003">
    <property type="protein sequence ID" value="KAL0197313.1"/>
    <property type="molecule type" value="Genomic_DNA"/>
</dbReference>
<feature type="non-terminal residue" evidence="2">
    <location>
        <position position="1"/>
    </location>
</feature>
<keyword evidence="3" id="KW-1185">Reference proteome</keyword>
<evidence type="ECO:0000313" key="3">
    <source>
        <dbReference type="Proteomes" id="UP001529510"/>
    </source>
</evidence>